<protein>
    <submittedName>
        <fullName evidence="2">Uncharacterized protein</fullName>
    </submittedName>
</protein>
<evidence type="ECO:0000313" key="3">
    <source>
        <dbReference type="Proteomes" id="UP000256829"/>
    </source>
</evidence>
<evidence type="ECO:0000256" key="1">
    <source>
        <dbReference type="SAM" id="SignalP"/>
    </source>
</evidence>
<dbReference type="Proteomes" id="UP000256829">
    <property type="component" value="Unassembled WGS sequence"/>
</dbReference>
<name>A0A3D8VEL4_9GAMM</name>
<sequence>MRVKGFVILLAACLPMIGTAATIEKPIYGKFGGIPLDESPIISHMLFGTLPDGSPTPARIDEHTVRVVLSNVLGTGLFGVEDVDCSKGTKLTVGIGEWGNIGPSPVVEKPFKLRKMHPKAVETYREACSVAGVSPDW</sequence>
<comment type="caution">
    <text evidence="2">The sequence shown here is derived from an EMBL/GenBank/DDBJ whole genome shotgun (WGS) entry which is preliminary data.</text>
</comment>
<organism evidence="2 3">
    <name type="scientific">Lysobacter soli</name>
    <dbReference type="NCBI Taxonomy" id="453783"/>
    <lineage>
        <taxon>Bacteria</taxon>
        <taxon>Pseudomonadati</taxon>
        <taxon>Pseudomonadota</taxon>
        <taxon>Gammaproteobacteria</taxon>
        <taxon>Lysobacterales</taxon>
        <taxon>Lysobacteraceae</taxon>
        <taxon>Lysobacter</taxon>
    </lineage>
</organism>
<reference evidence="2 3" key="1">
    <citation type="submission" date="2018-08" db="EMBL/GenBank/DDBJ databases">
        <title>Lysobacter soli KCTC 22011, whole genome shotgun sequence.</title>
        <authorList>
            <person name="Zhang X."/>
            <person name="Feng G."/>
            <person name="Zhu H."/>
        </authorList>
    </citation>
    <scope>NUCLEOTIDE SEQUENCE [LARGE SCALE GENOMIC DNA]</scope>
    <source>
        <strain evidence="2 3">KCTC 22011</strain>
    </source>
</reference>
<gene>
    <name evidence="2" type="ORF">DX912_09545</name>
</gene>
<dbReference type="EMBL" id="QTJR01000005">
    <property type="protein sequence ID" value="RDY67501.1"/>
    <property type="molecule type" value="Genomic_DNA"/>
</dbReference>
<feature type="signal peptide" evidence="1">
    <location>
        <begin position="1"/>
        <end position="20"/>
    </location>
</feature>
<proteinExistence type="predicted"/>
<accession>A0A3D8VEL4</accession>
<feature type="chain" id="PRO_5017715109" evidence="1">
    <location>
        <begin position="21"/>
        <end position="137"/>
    </location>
</feature>
<dbReference type="AlphaFoldDB" id="A0A3D8VEL4"/>
<evidence type="ECO:0000313" key="2">
    <source>
        <dbReference type="EMBL" id="RDY67501.1"/>
    </source>
</evidence>
<keyword evidence="1" id="KW-0732">Signal</keyword>
<keyword evidence="3" id="KW-1185">Reference proteome</keyword>